<accession>A0A9Q3UVP3</accession>
<evidence type="ECO:0000313" key="4">
    <source>
        <dbReference type="Proteomes" id="UP000603715"/>
    </source>
</evidence>
<protein>
    <submittedName>
        <fullName evidence="3">Uncharacterized protein</fullName>
    </submittedName>
</protein>
<evidence type="ECO:0000313" key="3">
    <source>
        <dbReference type="EMBL" id="MCC9034336.1"/>
    </source>
</evidence>
<feature type="transmembrane region" description="Helical" evidence="1">
    <location>
        <begin position="148"/>
        <end position="169"/>
    </location>
</feature>
<dbReference type="Proteomes" id="UP000603715">
    <property type="component" value="Unassembled WGS sequence"/>
</dbReference>
<reference evidence="4" key="2">
    <citation type="submission" date="2023-07" db="EMBL/GenBank/DDBJ databases">
        <title>Description of novel Chryseobacterium sp. strain C-2.</title>
        <authorList>
            <person name="Saticioglu I.B."/>
        </authorList>
    </citation>
    <scope>NUCLEOTIDE SEQUENCE [LARGE SCALE GENOMIC DNA]</scope>
    <source>
        <strain evidence="4">C-2</strain>
    </source>
</reference>
<keyword evidence="1" id="KW-1133">Transmembrane helix</keyword>
<dbReference type="EMBL" id="JACXXP010000036">
    <property type="protein sequence ID" value="MBD3906627.1"/>
    <property type="molecule type" value="Genomic_DNA"/>
</dbReference>
<name>A0A9Q3UVP3_9FLAO</name>
<evidence type="ECO:0000313" key="5">
    <source>
        <dbReference type="Proteomes" id="UP001107960"/>
    </source>
</evidence>
<feature type="transmembrane region" description="Helical" evidence="1">
    <location>
        <begin position="20"/>
        <end position="42"/>
    </location>
</feature>
<feature type="transmembrane region" description="Helical" evidence="1">
    <location>
        <begin position="54"/>
        <end position="81"/>
    </location>
</feature>
<gene>
    <name evidence="2" type="ORF">IEW27_18760</name>
    <name evidence="3" type="ORF">LNP80_08690</name>
</gene>
<reference evidence="2" key="3">
    <citation type="submission" date="2024-05" db="EMBL/GenBank/DDBJ databases">
        <title>Description of novel Chryseobacterium sp. strain C-2.</title>
        <authorList>
            <person name="Saticioglu I.B."/>
        </authorList>
    </citation>
    <scope>NUCLEOTIDE SEQUENCE</scope>
    <source>
        <strain evidence="2">C-2</strain>
    </source>
</reference>
<dbReference type="AlphaFoldDB" id="A0A9Q3UVP3"/>
<dbReference type="Proteomes" id="UP001107960">
    <property type="component" value="Unassembled WGS sequence"/>
</dbReference>
<feature type="transmembrane region" description="Helical" evidence="1">
    <location>
        <begin position="111"/>
        <end position="128"/>
    </location>
</feature>
<keyword evidence="4" id="KW-1185">Reference proteome</keyword>
<evidence type="ECO:0000256" key="1">
    <source>
        <dbReference type="SAM" id="Phobius"/>
    </source>
</evidence>
<dbReference type="EMBL" id="JAJJML010000001">
    <property type="protein sequence ID" value="MCC9034336.1"/>
    <property type="molecule type" value="Genomic_DNA"/>
</dbReference>
<comment type="caution">
    <text evidence="3">The sequence shown here is derived from an EMBL/GenBank/DDBJ whole genome shotgun (WGS) entry which is preliminary data.</text>
</comment>
<keyword evidence="1" id="KW-0472">Membrane</keyword>
<organism evidence="3 5">
    <name type="scientific">Chryseobacterium muglaense</name>
    <dbReference type="NCBI Taxonomy" id="2893752"/>
    <lineage>
        <taxon>Bacteria</taxon>
        <taxon>Pseudomonadati</taxon>
        <taxon>Bacteroidota</taxon>
        <taxon>Flavobacteriia</taxon>
        <taxon>Flavobacteriales</taxon>
        <taxon>Weeksellaceae</taxon>
        <taxon>Chryseobacterium group</taxon>
        <taxon>Chryseobacterium</taxon>
    </lineage>
</organism>
<keyword evidence="1" id="KW-0812">Transmembrane</keyword>
<sequence length="174" mass="20454">MKKVNNKLYNAVLPLFFYEWWYILIAFIFVVTVEAFIFSKFFRVNFKLIWLDVLIMNIFSTLGGFFIQGIIRIGLGLTLFLNVENYSKFPVLDIIFGNVGYPINSKITTEIIFDLIISLLITLIISIFMEYDSIKNNKVLGDFKNNKIFKGVIITNLISYTLLTIWIFYKLYNF</sequence>
<proteinExistence type="predicted"/>
<reference evidence="3" key="1">
    <citation type="submission" date="2021-11" db="EMBL/GenBank/DDBJ databases">
        <title>Description of novel Chryseobacterium species.</title>
        <authorList>
            <person name="Saticioglu I.B."/>
            <person name="Ay H."/>
            <person name="Altun S."/>
            <person name="Duman M."/>
        </authorList>
    </citation>
    <scope>NUCLEOTIDE SEQUENCE</scope>
    <source>
        <strain evidence="3">C-39</strain>
    </source>
</reference>
<dbReference type="RefSeq" id="WP_191181026.1">
    <property type="nucleotide sequence ID" value="NZ_JACXXP010000036.1"/>
</dbReference>
<evidence type="ECO:0000313" key="2">
    <source>
        <dbReference type="EMBL" id="MBD3906627.1"/>
    </source>
</evidence>